<feature type="region of interest" description="Disordered" evidence="1">
    <location>
        <begin position="155"/>
        <end position="180"/>
    </location>
</feature>
<dbReference type="EMBL" id="JANBVO010000035">
    <property type="protein sequence ID" value="KAJ9137238.1"/>
    <property type="molecule type" value="Genomic_DNA"/>
</dbReference>
<sequence length="982" mass="108528">MSSPLPVPSKAALTALRGLIVGTSCTLVLVTEDRRRRINNARSALQNAARLKSARQYHGDGAAAWLALAAEEAPESAAIHWKNQNGTHAKTYRRAAWEEIAPRDTLEDGFSIQHASAVSTASTAAEAVDYHHHISPPTPRPPLERPQARPFIQPLPDRPWQLDGTARIPRPVTEPTGADTKSDTLYRIHEACGSTNPHVVEDGVDALLEILGSYGKSHDANKESLAAAAQLSRKLQQLGLMEAAQRLLSAVVEIKPLEEAEYYALGPLPIIRSAASAIQTVAGPERSENIRKLDSVTKLFLPRFRDKPTTLVEGSMEVGHLLLEKAFALNHIGRVGDLFWRSVVGMGNAYGLTGWYIANLYQQGECKRAINYFLLFYSKMKPDRSSYLDVAEAVIEAVAAANNFKAGQVLQGLLQARPEGVNLKTRWVMDLLYGHWQRYHDLEASKALFDQFQGAELYKLVVHPKGLYRVMVQISLDAGDIEAAEAYYAELISVDPTQKDEAGVLQYFALARAKSGDWNSVRDEFKKMGSGERTGKAIAPIIKEYMKSHTVGETETFLRIFVDELNIPITRYLVTLMASEYAALRDVEAFVGWLEYCSQVGYKVDAVFTKSILVACKKRWHFSFQELQQVHRRVGALNPEFVDEAATQVVRHAAVSDFKISSGNVRRRLKPHGLPAPKEAREEGVLIAMKEALILGKPQRAITIYKRALRGGVISSDHCLRLAVRACLQLDEGDIKPAVDILRKAQDEGQDISIATLPVLTQKFDRIVKSLGKTEHLRVRRALGDVISSLETGGLRLPSAAFNRAAASCLKVRDYEGTIQYARTAMERSGQTQPRDSTSFGLLFSAYLGLGDIRGLEYVIWCAVNGGFGHESFCLDVLRAGEKLLLKSTPGPTWRRLLKVVQNGTAKIRGVRRGFAKEKETLKQESLRIMKQAAVDAGCLSAERSPAADLPRESAQRRGAYNKPRVDEVSPDDGDPDLQCIT</sequence>
<accession>A0AA38VJV1</accession>
<proteinExistence type="predicted"/>
<comment type="caution">
    <text evidence="2">The sequence shown here is derived from an EMBL/GenBank/DDBJ whole genome shotgun (WGS) entry which is preliminary data.</text>
</comment>
<evidence type="ECO:0000313" key="2">
    <source>
        <dbReference type="EMBL" id="KAJ9137238.1"/>
    </source>
</evidence>
<feature type="region of interest" description="Disordered" evidence="1">
    <location>
        <begin position="943"/>
        <end position="982"/>
    </location>
</feature>
<reference evidence="2" key="1">
    <citation type="submission" date="2022-07" db="EMBL/GenBank/DDBJ databases">
        <title>Fungi with potential for degradation of polypropylene.</title>
        <authorList>
            <person name="Gostincar C."/>
        </authorList>
    </citation>
    <scope>NUCLEOTIDE SEQUENCE</scope>
    <source>
        <strain evidence="2">EXF-13308</strain>
    </source>
</reference>
<protein>
    <submittedName>
        <fullName evidence="2">Ribonuclease T2</fullName>
    </submittedName>
</protein>
<gene>
    <name evidence="2" type="ORF">NKR23_g9261</name>
</gene>
<name>A0AA38VJV1_9PEZI</name>
<evidence type="ECO:0000256" key="1">
    <source>
        <dbReference type="SAM" id="MobiDB-lite"/>
    </source>
</evidence>
<keyword evidence="3" id="KW-1185">Reference proteome</keyword>
<evidence type="ECO:0000313" key="3">
    <source>
        <dbReference type="Proteomes" id="UP001174694"/>
    </source>
</evidence>
<dbReference type="AlphaFoldDB" id="A0AA38VJV1"/>
<organism evidence="2 3">
    <name type="scientific">Pleurostoma richardsiae</name>
    <dbReference type="NCBI Taxonomy" id="41990"/>
    <lineage>
        <taxon>Eukaryota</taxon>
        <taxon>Fungi</taxon>
        <taxon>Dikarya</taxon>
        <taxon>Ascomycota</taxon>
        <taxon>Pezizomycotina</taxon>
        <taxon>Sordariomycetes</taxon>
        <taxon>Sordariomycetidae</taxon>
        <taxon>Calosphaeriales</taxon>
        <taxon>Pleurostomataceae</taxon>
        <taxon>Pleurostoma</taxon>
    </lineage>
</organism>
<dbReference type="Proteomes" id="UP001174694">
    <property type="component" value="Unassembled WGS sequence"/>
</dbReference>